<keyword evidence="8 12" id="KW-0664">Pyridoxine biosynthesis</keyword>
<comment type="catalytic activity">
    <reaction evidence="11 12">
        <text>O-phospho-L-serine + 2-oxoglutarate = 3-phosphooxypyruvate + L-glutamate</text>
        <dbReference type="Rhea" id="RHEA:14329"/>
        <dbReference type="ChEBI" id="CHEBI:16810"/>
        <dbReference type="ChEBI" id="CHEBI:18110"/>
        <dbReference type="ChEBI" id="CHEBI:29985"/>
        <dbReference type="ChEBI" id="CHEBI:57524"/>
        <dbReference type="EC" id="2.6.1.52"/>
    </reaction>
</comment>
<evidence type="ECO:0000256" key="6">
    <source>
        <dbReference type="ARBA" id="ARBA00022679"/>
    </source>
</evidence>
<sequence>MNKGWNFSAGQSMLPSEVINQISNDVFDFNSSGMSILEINHRSDDFANIIYEAEKNLMHLLDLPDHYEILFMQGGASVANAMIPMNISYNSVANFILSGYWSNKSKNEASKYCQVHIAADSFSNNINNYYFPKIENWKVSNNPSYLHICSNETITGLEFVNWNDYSQKKISFVIDATSNFLSRKFNMNNVGILFAGCQKNIGISGLTVIIINKNLLNRHPLKTCPTVYNFHNMFLKKSIVNTPPIFAIYVAGLIFKWLLKNGGIEKFESNNIKKSEIFYKYLDSTKFYINYVEHKYRSRMNVTFNLVDETKNKKFFDNASDALLYNLKGHRNLGGFRASIYNAMPIDGIHALINFMKDFECRYG</sequence>
<dbReference type="FunFam" id="3.90.1150.10:FF:000006">
    <property type="entry name" value="Phosphoserine aminotransferase"/>
    <property type="match status" value="1"/>
</dbReference>
<comment type="function">
    <text evidence="12">Catalyzes the reversible conversion of 3-phosphohydroxypyruvate to phosphoserine and of 3-hydroxy-2-oxo-4-phosphonooxybutanoate to phosphohydroxythreonine.</text>
</comment>
<evidence type="ECO:0000256" key="3">
    <source>
        <dbReference type="ARBA" id="ARBA00006904"/>
    </source>
</evidence>
<dbReference type="OrthoDB" id="9809412at2"/>
<comment type="subunit">
    <text evidence="12">Homodimer.</text>
</comment>
<keyword evidence="15" id="KW-1185">Reference proteome</keyword>
<feature type="binding site" evidence="12">
    <location>
        <position position="153"/>
    </location>
    <ligand>
        <name>pyridoxal 5'-phosphate</name>
        <dbReference type="ChEBI" id="CHEBI:597326"/>
    </ligand>
</feature>
<comment type="cofactor">
    <cofactor evidence="12">
        <name>pyridoxal 5'-phosphate</name>
        <dbReference type="ChEBI" id="CHEBI:597326"/>
    </cofactor>
    <text evidence="12">Binds 1 pyridoxal phosphate per subunit.</text>
</comment>
<evidence type="ECO:0000256" key="4">
    <source>
        <dbReference type="ARBA" id="ARBA00022576"/>
    </source>
</evidence>
<keyword evidence="12" id="KW-0963">Cytoplasm</keyword>
<organism evidence="14 15">
    <name type="scientific">Candidatus Kinetoplastidibacterium kentomonadis</name>
    <dbReference type="NCBI Taxonomy" id="1576550"/>
    <lineage>
        <taxon>Bacteria</taxon>
        <taxon>Pseudomonadati</taxon>
        <taxon>Pseudomonadota</taxon>
        <taxon>Betaproteobacteria</taxon>
        <taxon>Candidatus Kinetoplastidibacterium</taxon>
    </lineage>
</organism>
<evidence type="ECO:0000256" key="12">
    <source>
        <dbReference type="HAMAP-Rule" id="MF_00160"/>
    </source>
</evidence>
<evidence type="ECO:0000256" key="2">
    <source>
        <dbReference type="ARBA" id="ARBA00005099"/>
    </source>
</evidence>
<feature type="domain" description="Aminotransferase class V" evidence="13">
    <location>
        <begin position="5"/>
        <end position="352"/>
    </location>
</feature>
<dbReference type="GO" id="GO:0006564">
    <property type="term" value="P:L-serine biosynthetic process"/>
    <property type="evidence" value="ECO:0007669"/>
    <property type="project" value="UniProtKB-UniRule"/>
</dbReference>
<evidence type="ECO:0000256" key="11">
    <source>
        <dbReference type="ARBA" id="ARBA00049007"/>
    </source>
</evidence>
<evidence type="ECO:0000256" key="10">
    <source>
        <dbReference type="ARBA" id="ARBA00047630"/>
    </source>
</evidence>
<accession>A0A3Q8EUA1</accession>
<feature type="binding site" evidence="12">
    <location>
        <begin position="241"/>
        <end position="242"/>
    </location>
    <ligand>
        <name>pyridoxal 5'-phosphate</name>
        <dbReference type="ChEBI" id="CHEBI:597326"/>
    </ligand>
</feature>
<dbReference type="Gene3D" id="3.40.640.10">
    <property type="entry name" value="Type I PLP-dependent aspartate aminotransferase-like (Major domain)"/>
    <property type="match status" value="1"/>
</dbReference>
<feature type="binding site" evidence="12">
    <location>
        <position position="198"/>
    </location>
    <ligand>
        <name>pyridoxal 5'-phosphate</name>
        <dbReference type="ChEBI" id="CHEBI:597326"/>
    </ligand>
</feature>
<dbReference type="EMBL" id="CP025628">
    <property type="protein sequence ID" value="AWD32530.1"/>
    <property type="molecule type" value="Genomic_DNA"/>
</dbReference>
<dbReference type="AlphaFoldDB" id="A0A3Q8EUA1"/>
<feature type="modified residue" description="N6-(pyridoxal phosphate)lysine" evidence="12">
    <location>
        <position position="199"/>
    </location>
</feature>
<dbReference type="InterPro" id="IPR000192">
    <property type="entry name" value="Aminotrans_V_dom"/>
</dbReference>
<feature type="binding site" evidence="12">
    <location>
        <position position="42"/>
    </location>
    <ligand>
        <name>L-glutamate</name>
        <dbReference type="ChEBI" id="CHEBI:29985"/>
    </ligand>
</feature>
<comment type="similarity">
    <text evidence="3 12">Belongs to the class-V pyridoxal-phosphate-dependent aminotransferase family. SerC subfamily.</text>
</comment>
<evidence type="ECO:0000313" key="15">
    <source>
        <dbReference type="Proteomes" id="UP000266796"/>
    </source>
</evidence>
<dbReference type="GO" id="GO:0005737">
    <property type="term" value="C:cytoplasm"/>
    <property type="evidence" value="ECO:0007669"/>
    <property type="project" value="UniProtKB-SubCell"/>
</dbReference>
<reference evidence="14 15" key="1">
    <citation type="journal article" date="2018" name="Parasitology">
        <title>The reduced genome of Candidatus Kinetoplastibacterium sorsogonicusi, the endosymbiont of Kentomonas sorsogonicus (Trypanosomatidae): loss of the haem-synthesis pathway.</title>
        <authorList>
            <person name="Silva F.M."/>
            <person name="Kostygov A.Y."/>
            <person name="Spodareva V.V."/>
            <person name="Butenko A."/>
            <person name="Tossou R."/>
            <person name="Lukes J."/>
            <person name="Yurchenko V."/>
            <person name="Alves J.M.P."/>
        </authorList>
    </citation>
    <scope>NUCLEOTIDE SEQUENCE [LARGE SCALE GENOMIC DNA]</scope>
    <source>
        <strain evidence="14 15">MF-08</strain>
    </source>
</reference>
<evidence type="ECO:0000259" key="13">
    <source>
        <dbReference type="Pfam" id="PF00266"/>
    </source>
</evidence>
<dbReference type="PANTHER" id="PTHR43247:SF1">
    <property type="entry name" value="PHOSPHOSERINE AMINOTRANSFERASE"/>
    <property type="match status" value="1"/>
</dbReference>
<comment type="pathway">
    <text evidence="1 12">Cofactor biosynthesis; pyridoxine 5'-phosphate biosynthesis; pyridoxine 5'-phosphate from D-erythrose 4-phosphate: step 3/5.</text>
</comment>
<evidence type="ECO:0000256" key="1">
    <source>
        <dbReference type="ARBA" id="ARBA00004915"/>
    </source>
</evidence>
<keyword evidence="4 12" id="KW-0032">Aminotransferase</keyword>
<evidence type="ECO:0000256" key="8">
    <source>
        <dbReference type="ARBA" id="ARBA00023096"/>
    </source>
</evidence>
<dbReference type="GO" id="GO:0008615">
    <property type="term" value="P:pyridoxine biosynthetic process"/>
    <property type="evidence" value="ECO:0007669"/>
    <property type="project" value="UniProtKB-UniRule"/>
</dbReference>
<keyword evidence="7 12" id="KW-0663">Pyridoxal phosphate</keyword>
<dbReference type="InterPro" id="IPR015422">
    <property type="entry name" value="PyrdxlP-dep_Trfase_small"/>
</dbReference>
<dbReference type="InterPro" id="IPR022278">
    <property type="entry name" value="Pser_aminoTfrase"/>
</dbReference>
<dbReference type="FunFam" id="3.40.640.10:FF:000010">
    <property type="entry name" value="Phosphoserine aminotransferase"/>
    <property type="match status" value="1"/>
</dbReference>
<dbReference type="InterPro" id="IPR015421">
    <property type="entry name" value="PyrdxlP-dep_Trfase_major"/>
</dbReference>
<keyword evidence="5 12" id="KW-0028">Amino-acid biosynthesis</keyword>
<dbReference type="Pfam" id="PF00266">
    <property type="entry name" value="Aminotran_5"/>
    <property type="match status" value="1"/>
</dbReference>
<dbReference type="UniPathway" id="UPA00135">
    <property type="reaction ID" value="UER00197"/>
</dbReference>
<keyword evidence="9 12" id="KW-0718">Serine biosynthesis</keyword>
<comment type="catalytic activity">
    <reaction evidence="10 12">
        <text>4-(phosphooxy)-L-threonine + 2-oxoglutarate = (R)-3-hydroxy-2-oxo-4-phosphooxybutanoate + L-glutamate</text>
        <dbReference type="Rhea" id="RHEA:16573"/>
        <dbReference type="ChEBI" id="CHEBI:16810"/>
        <dbReference type="ChEBI" id="CHEBI:29985"/>
        <dbReference type="ChEBI" id="CHEBI:58452"/>
        <dbReference type="ChEBI" id="CHEBI:58538"/>
        <dbReference type="EC" id="2.6.1.52"/>
    </reaction>
</comment>
<proteinExistence type="inferred from homology"/>
<evidence type="ECO:0000256" key="9">
    <source>
        <dbReference type="ARBA" id="ARBA00023299"/>
    </source>
</evidence>
<dbReference type="InterPro" id="IPR015424">
    <property type="entry name" value="PyrdxlP-dep_Trfase"/>
</dbReference>
<dbReference type="UniPathway" id="UPA00244">
    <property type="reaction ID" value="UER00311"/>
</dbReference>
<comment type="caution">
    <text evidence="12">Lacks conserved residue(s) required for the propagation of feature annotation.</text>
</comment>
<dbReference type="GO" id="GO:0030170">
    <property type="term" value="F:pyridoxal phosphate binding"/>
    <property type="evidence" value="ECO:0007669"/>
    <property type="project" value="UniProtKB-UniRule"/>
</dbReference>
<dbReference type="PANTHER" id="PTHR43247">
    <property type="entry name" value="PHOSPHOSERINE AMINOTRANSFERASE"/>
    <property type="match status" value="1"/>
</dbReference>
<dbReference type="KEGG" id="kso:CKSOR_00414"/>
<protein>
    <recommendedName>
        <fullName evidence="12">Phosphoserine aminotransferase</fullName>
        <ecNumber evidence="12">2.6.1.52</ecNumber>
    </recommendedName>
    <alternativeName>
        <fullName evidence="12">Phosphohydroxythreonine aminotransferase</fullName>
        <shortName evidence="12">PSAT</shortName>
    </alternativeName>
</protein>
<evidence type="ECO:0000256" key="7">
    <source>
        <dbReference type="ARBA" id="ARBA00022898"/>
    </source>
</evidence>
<feature type="binding site" evidence="12">
    <location>
        <position position="101"/>
    </location>
    <ligand>
        <name>pyridoxal 5'-phosphate</name>
        <dbReference type="ChEBI" id="CHEBI:597326"/>
    </ligand>
</feature>
<feature type="binding site" evidence="12">
    <location>
        <position position="175"/>
    </location>
    <ligand>
        <name>pyridoxal 5'-phosphate</name>
        <dbReference type="ChEBI" id="CHEBI:597326"/>
    </ligand>
</feature>
<dbReference type="PIRSF" id="PIRSF000525">
    <property type="entry name" value="SerC"/>
    <property type="match status" value="1"/>
</dbReference>
<feature type="binding site" evidence="12">
    <location>
        <begin position="76"/>
        <end position="77"/>
    </location>
    <ligand>
        <name>pyridoxal 5'-phosphate</name>
        <dbReference type="ChEBI" id="CHEBI:597326"/>
    </ligand>
</feature>
<comment type="pathway">
    <text evidence="2 12">Amino-acid biosynthesis; L-serine biosynthesis; L-serine from 3-phospho-D-glycerate: step 2/3.</text>
</comment>
<dbReference type="RefSeq" id="WP_108673936.1">
    <property type="nucleotide sequence ID" value="NZ_CP025628.1"/>
</dbReference>
<dbReference type="Gene3D" id="3.90.1150.10">
    <property type="entry name" value="Aspartate Aminotransferase, domain 1"/>
    <property type="match status" value="1"/>
</dbReference>
<evidence type="ECO:0000313" key="14">
    <source>
        <dbReference type="EMBL" id="AWD32530.1"/>
    </source>
</evidence>
<name>A0A3Q8EUA1_9PROT</name>
<dbReference type="SUPFAM" id="SSF53383">
    <property type="entry name" value="PLP-dependent transferases"/>
    <property type="match status" value="1"/>
</dbReference>
<evidence type="ECO:0000256" key="5">
    <source>
        <dbReference type="ARBA" id="ARBA00022605"/>
    </source>
</evidence>
<dbReference type="HAMAP" id="MF_00160">
    <property type="entry name" value="SerC_aminotrans_5"/>
    <property type="match status" value="1"/>
</dbReference>
<comment type="subcellular location">
    <subcellularLocation>
        <location evidence="12">Cytoplasm</location>
    </subcellularLocation>
</comment>
<dbReference type="EC" id="2.6.1.52" evidence="12"/>
<dbReference type="NCBIfam" id="NF003764">
    <property type="entry name" value="PRK05355.1"/>
    <property type="match status" value="1"/>
</dbReference>
<dbReference type="Proteomes" id="UP000266796">
    <property type="component" value="Chromosome"/>
</dbReference>
<gene>
    <name evidence="12 14" type="primary">serC</name>
    <name evidence="14" type="ORF">CKSOR_00414</name>
</gene>
<keyword evidence="6 12" id="KW-0808">Transferase</keyword>
<dbReference type="GO" id="GO:0004648">
    <property type="term" value="F:O-phospho-L-serine:2-oxoglutarate aminotransferase activity"/>
    <property type="evidence" value="ECO:0007669"/>
    <property type="project" value="UniProtKB-UniRule"/>
</dbReference>